<evidence type="ECO:0000259" key="6">
    <source>
        <dbReference type="SMART" id="SM00906"/>
    </source>
</evidence>
<name>A0ABR2VAQ4_9PEZI</name>
<evidence type="ECO:0000256" key="4">
    <source>
        <dbReference type="ARBA" id="ARBA00023242"/>
    </source>
</evidence>
<comment type="caution">
    <text evidence="7">The sequence shown here is derived from an EMBL/GenBank/DDBJ whole genome shotgun (WGS) entry which is preliminary data.</text>
</comment>
<organism evidence="7 8">
    <name type="scientific">Seiridium unicorne</name>
    <dbReference type="NCBI Taxonomy" id="138068"/>
    <lineage>
        <taxon>Eukaryota</taxon>
        <taxon>Fungi</taxon>
        <taxon>Dikarya</taxon>
        <taxon>Ascomycota</taxon>
        <taxon>Pezizomycotina</taxon>
        <taxon>Sordariomycetes</taxon>
        <taxon>Xylariomycetidae</taxon>
        <taxon>Amphisphaeriales</taxon>
        <taxon>Sporocadaceae</taxon>
        <taxon>Seiridium</taxon>
    </lineage>
</organism>
<keyword evidence="1" id="KW-0805">Transcription regulation</keyword>
<reference evidence="7 8" key="1">
    <citation type="journal article" date="2024" name="J. Plant Pathol.">
        <title>Sequence and assembly of the genome of Seiridium unicorne, isolate CBS 538.82, causal agent of cypress canker disease.</title>
        <authorList>
            <person name="Scali E."/>
            <person name="Rocca G.D."/>
            <person name="Danti R."/>
            <person name="Garbelotto M."/>
            <person name="Barberini S."/>
            <person name="Baroncelli R."/>
            <person name="Emiliani G."/>
        </authorList>
    </citation>
    <scope>NUCLEOTIDE SEQUENCE [LARGE SCALE GENOMIC DNA]</scope>
    <source>
        <strain evidence="7 8">BM-138-508</strain>
    </source>
</reference>
<feature type="domain" description="Xylanolytic transcriptional activator regulatory" evidence="6">
    <location>
        <begin position="302"/>
        <end position="377"/>
    </location>
</feature>
<evidence type="ECO:0000313" key="7">
    <source>
        <dbReference type="EMBL" id="KAK9423957.1"/>
    </source>
</evidence>
<feature type="region of interest" description="Disordered" evidence="5">
    <location>
        <begin position="101"/>
        <end position="120"/>
    </location>
</feature>
<evidence type="ECO:0000256" key="5">
    <source>
        <dbReference type="SAM" id="MobiDB-lite"/>
    </source>
</evidence>
<dbReference type="EMBL" id="JARVKF010000055">
    <property type="protein sequence ID" value="KAK9423957.1"/>
    <property type="molecule type" value="Genomic_DNA"/>
</dbReference>
<keyword evidence="4" id="KW-0539">Nucleus</keyword>
<gene>
    <name evidence="7" type="ORF">SUNI508_13891</name>
</gene>
<dbReference type="SMART" id="SM00906">
    <property type="entry name" value="Fungal_trans"/>
    <property type="match status" value="1"/>
</dbReference>
<evidence type="ECO:0000313" key="8">
    <source>
        <dbReference type="Proteomes" id="UP001408356"/>
    </source>
</evidence>
<accession>A0ABR2VAQ4</accession>
<dbReference type="PANTHER" id="PTHR47424:SF3">
    <property type="entry name" value="REGULATORY PROTEIN GAL4"/>
    <property type="match status" value="1"/>
</dbReference>
<proteinExistence type="predicted"/>
<dbReference type="Pfam" id="PF04082">
    <property type="entry name" value="Fungal_trans"/>
    <property type="match status" value="1"/>
</dbReference>
<evidence type="ECO:0000256" key="1">
    <source>
        <dbReference type="ARBA" id="ARBA00023015"/>
    </source>
</evidence>
<dbReference type="InterPro" id="IPR051127">
    <property type="entry name" value="Fungal_SecMet_Regulators"/>
</dbReference>
<dbReference type="PANTHER" id="PTHR47424">
    <property type="entry name" value="REGULATORY PROTEIN GAL4"/>
    <property type="match status" value="1"/>
</dbReference>
<evidence type="ECO:0000256" key="3">
    <source>
        <dbReference type="ARBA" id="ARBA00023163"/>
    </source>
</evidence>
<keyword evidence="3" id="KW-0804">Transcription</keyword>
<dbReference type="CDD" id="cd12148">
    <property type="entry name" value="fungal_TF_MHR"/>
    <property type="match status" value="1"/>
</dbReference>
<dbReference type="InterPro" id="IPR007219">
    <property type="entry name" value="XnlR_reg_dom"/>
</dbReference>
<protein>
    <submittedName>
        <fullName evidence="7">Zn(2)-C6 fungal-type domain-containing protein</fullName>
    </submittedName>
</protein>
<keyword evidence="8" id="KW-1185">Reference proteome</keyword>
<keyword evidence="2" id="KW-0238">DNA-binding</keyword>
<dbReference type="Proteomes" id="UP001408356">
    <property type="component" value="Unassembled WGS sequence"/>
</dbReference>
<evidence type="ECO:0000256" key="2">
    <source>
        <dbReference type="ARBA" id="ARBA00023125"/>
    </source>
</evidence>
<sequence length="653" mass="74379">MAGLQVCTAFILHFSSSTIHEPWTEANTCAYSACSRCIERGKTCTYGRNPVVPRNQAKRNPSLRLAPLVNARVDAPSSVLQAQLLERPSRSMDTTPMILEPSSSRFGNEHEVSDLDPDQNRAYNTTHGRFARDIAAAIDVSANVSANITSNFIPFVDAPLFGEIDLDSPHDVLESPFFLPPSTEADRLVEIYWQYQDPIEPILDRRSFFRDYHASYTGQHKSIQVGRGTWFSILNAVFATAVQRQESIPLKQRNEEGNRYFRRAWALIYPETTVWGSGSVELVQCLLLLNRYLHCTNNEEKVWMTAGLAIRLGQNVCCRRPEETLSEETREGNLLKQKVWTTCVATDRCVSWSLGRKTAILLVSLPDDANPNASSENSRQVDNSVGGLGLHKIGNQIQLAQIQTRSSLVSELGLPRPHPLDEYQALVVQLDASLDRWENNLPSHWKLINPPEDRSVPPERYMLHIRLLLHRIFLFRPMLARLHRQNPEPSTCQTPSSLSDRLGKECAKMCIEGAQKVTTLVKETLETNATIGLLPWWYRLYFLHIPGTIFLAAMFISELFTDEVEQSWHDVIACLRKHTHLSAYVPQCIDTFETLSKRILETRSINREGGRGVQLEEDTPDFLFEDIFHDVNFSFDDFLVNFDENNEYEPRMM</sequence>